<sequence length="569" mass="65663">MAGGLLNIISVGNGNVILTGTPTKTFFKCVYSKYTNFGLQKFRIDYDGLRDLRITEPSVFTFKIPRYAELLMDTYIVVTLPDIWSPIYQPVPSTVSVNNNNQWAPYDFRWINDLGTHMIKEITITCGSLTLQKYSGEYLAAMVERDFHGEKKRLFNAMTGNVPELNDPANAFGRQNTYPSAFYTDSTVGAEPSIRGRTLYIPINTWFTLNSRCAFPLVCLQYNELIVSVTFRPVQELFRVRDVMDPTNNFPYMQPDFTQQQFGMYRFLQTPPSVNLFPSNYPNKTLNWNADVHLLSTYCFLSKEERELFAAQEQVYLVKDVYEYNFQNITGSKIAVLQSNGMIANWMWFMRRNDAYLRNEWSNYTNWPYSSLPQNVDIAPDTTSFNDTSNNIIINNVSYGPGKNPPATGEAYGKNTGLFYSGNFFTQNRKEILETMGIRLNGDYRENLLTRGVYDYVEKYARTQSFAKEGIYCYNFCLNTSPFEYQPSGAINMSKFKTIELEITTYVPSVKQQVDENSFNIICDNSGNIIGVRKQNWQLYDYNYDMVLYEERYNVLTFMGGNCGMLYAK</sequence>
<accession>A0A6C0D7X8</accession>
<organism evidence="3">
    <name type="scientific">viral metagenome</name>
    <dbReference type="NCBI Taxonomy" id="1070528"/>
    <lineage>
        <taxon>unclassified sequences</taxon>
        <taxon>metagenomes</taxon>
        <taxon>organismal metagenomes</taxon>
    </lineage>
</organism>
<dbReference type="InterPro" id="IPR016112">
    <property type="entry name" value="VP_dsDNA_II"/>
</dbReference>
<feature type="domain" description="Major capsid protein N-terminal" evidence="2">
    <location>
        <begin position="25"/>
        <end position="243"/>
    </location>
</feature>
<dbReference type="InterPro" id="IPR031654">
    <property type="entry name" value="Capsid_N"/>
</dbReference>
<reference evidence="3" key="1">
    <citation type="journal article" date="2020" name="Nature">
        <title>Giant virus diversity and host interactions through global metagenomics.</title>
        <authorList>
            <person name="Schulz F."/>
            <person name="Roux S."/>
            <person name="Paez-Espino D."/>
            <person name="Jungbluth S."/>
            <person name="Walsh D.A."/>
            <person name="Denef V.J."/>
            <person name="McMahon K.D."/>
            <person name="Konstantinidis K.T."/>
            <person name="Eloe-Fadrosh E.A."/>
            <person name="Kyrpides N.C."/>
            <person name="Woyke T."/>
        </authorList>
    </citation>
    <scope>NUCLEOTIDE SEQUENCE</scope>
    <source>
        <strain evidence="3">GVMAG-M-3300023174-124</strain>
    </source>
</reference>
<dbReference type="SUPFAM" id="SSF49749">
    <property type="entry name" value="Group II dsDNA viruses VP"/>
    <property type="match status" value="2"/>
</dbReference>
<dbReference type="EMBL" id="MN739540">
    <property type="protein sequence ID" value="QHT12029.1"/>
    <property type="molecule type" value="Genomic_DNA"/>
</dbReference>
<evidence type="ECO:0000259" key="2">
    <source>
        <dbReference type="Pfam" id="PF16903"/>
    </source>
</evidence>
<dbReference type="InterPro" id="IPR038519">
    <property type="entry name" value="MCP_C_sf"/>
</dbReference>
<dbReference type="Gene3D" id="2.70.9.20">
    <property type="entry name" value="Major capsid protein Vp54"/>
    <property type="match status" value="1"/>
</dbReference>
<dbReference type="AlphaFoldDB" id="A0A6C0D7X8"/>
<dbReference type="Pfam" id="PF04451">
    <property type="entry name" value="Capsid_NCLDV"/>
    <property type="match status" value="1"/>
</dbReference>
<name>A0A6C0D7X8_9ZZZZ</name>
<protein>
    <recommendedName>
        <fullName evidence="4">Major capsid protein N-terminal domain-containing protein</fullName>
    </recommendedName>
</protein>
<dbReference type="InterPro" id="IPR007542">
    <property type="entry name" value="MCP_C"/>
</dbReference>
<feature type="domain" description="Major capsid protein C-terminal" evidence="1">
    <location>
        <begin position="305"/>
        <end position="562"/>
    </location>
</feature>
<dbReference type="Pfam" id="PF16903">
    <property type="entry name" value="Capsid_N"/>
    <property type="match status" value="1"/>
</dbReference>
<proteinExistence type="predicted"/>
<evidence type="ECO:0000313" key="3">
    <source>
        <dbReference type="EMBL" id="QHT12029.1"/>
    </source>
</evidence>
<dbReference type="GO" id="GO:0005198">
    <property type="term" value="F:structural molecule activity"/>
    <property type="evidence" value="ECO:0007669"/>
    <property type="project" value="InterPro"/>
</dbReference>
<evidence type="ECO:0000259" key="1">
    <source>
        <dbReference type="Pfam" id="PF04451"/>
    </source>
</evidence>
<dbReference type="Gene3D" id="2.70.9.10">
    <property type="entry name" value="Adenovirus Type 2 Hexon, domain 4"/>
    <property type="match status" value="1"/>
</dbReference>
<evidence type="ECO:0008006" key="4">
    <source>
        <dbReference type="Google" id="ProtNLM"/>
    </source>
</evidence>